<sequence>MAKHDREFEILLKEFLKTEGKHFSSKEEATEVFERIYNLVDSGYEIDASLSDLVDTIDKGDMSVVDKISALRELHEENKDALERAVELEEDIMYSDNDEDAEQMIIADVLAEYYSKAGMNEEAAKLYELMLMANPSDFHEVIDLLTLMYVRLDREGSLMDHIDCFDYEDSEATLLLLSIFSINQERFDEAHYYMTKLKKLNKYAGNIFKGGFKKVLDYIVGTSGNVKGANKEKSFEMQFSAGIAKEYLTNKYHYELLEKFYIQDIEKKQSLIVEGRKTASKEAMKEDPVFKGMEKQLNKIIDAELYNKEIIECYTEKELKKLDGIGVGIIKKLKDNGVKFKEE</sequence>
<dbReference type="AlphaFoldDB" id="C5NWH1"/>
<dbReference type="RefSeq" id="WP_003144495.1">
    <property type="nucleotide sequence ID" value="NZ_ACDZ02000009.1"/>
</dbReference>
<evidence type="ECO:0000313" key="3">
    <source>
        <dbReference type="Proteomes" id="UP000006004"/>
    </source>
</evidence>
<reference evidence="2" key="2">
    <citation type="submission" date="2009-06" db="EMBL/GenBank/DDBJ databases">
        <authorList>
            <person name="Sebastian Y."/>
            <person name="Madupu R."/>
            <person name="Durkin A.S."/>
            <person name="Torralba M."/>
            <person name="Methe B."/>
            <person name="Sutton G.G."/>
            <person name="Strausberg R.L."/>
            <person name="Nelson K.E."/>
        </authorList>
    </citation>
    <scope>NUCLEOTIDE SEQUENCE [LARGE SCALE GENOMIC DNA]</scope>
    <source>
        <strain evidence="2">ATCC 10379</strain>
    </source>
</reference>
<accession>C5NWH1</accession>
<dbReference type="eggNOG" id="ENOG503053Z">
    <property type="taxonomic scope" value="Bacteria"/>
</dbReference>
<evidence type="ECO:0000313" key="2">
    <source>
        <dbReference type="EMBL" id="EER68424.1"/>
    </source>
</evidence>
<gene>
    <name evidence="2" type="ORF">GEMHA0001_1111</name>
</gene>
<keyword evidence="3" id="KW-1185">Reference proteome</keyword>
<dbReference type="Proteomes" id="UP000006004">
    <property type="component" value="Unassembled WGS sequence"/>
</dbReference>
<dbReference type="OrthoDB" id="2209931at2"/>
<comment type="caution">
    <text evidence="2">The sequence shown here is derived from an EMBL/GenBank/DDBJ whole genome shotgun (WGS) entry which is preliminary data.</text>
</comment>
<reference evidence="2" key="1">
    <citation type="submission" date="2009-01" db="EMBL/GenBank/DDBJ databases">
        <authorList>
            <person name="Fulton L."/>
            <person name="Clifton S."/>
            <person name="Chinwalla A.T."/>
            <person name="Mitreva M."/>
            <person name="Sodergren E."/>
            <person name="Weinstock G."/>
            <person name="Clifton S."/>
            <person name="Dooling D.J."/>
            <person name="Fulton B."/>
            <person name="Minx P."/>
            <person name="Pepin K.H."/>
            <person name="Johnson M."/>
            <person name="Bhonagiri V."/>
            <person name="Nash W.E."/>
            <person name="Mardis E.R."/>
            <person name="Wilson R.K."/>
        </authorList>
    </citation>
    <scope>NUCLEOTIDE SEQUENCE [LARGE SCALE GENOMIC DNA]</scope>
    <source>
        <strain evidence="2">ATCC 10379</strain>
    </source>
</reference>
<organism evidence="2 3">
    <name type="scientific">Gemella haemolysans ATCC 10379</name>
    <dbReference type="NCBI Taxonomy" id="546270"/>
    <lineage>
        <taxon>Bacteria</taxon>
        <taxon>Bacillati</taxon>
        <taxon>Bacillota</taxon>
        <taxon>Bacilli</taxon>
        <taxon>Bacillales</taxon>
        <taxon>Gemellaceae</taxon>
        <taxon>Gemella</taxon>
    </lineage>
</organism>
<proteinExistence type="predicted"/>
<evidence type="ECO:0000256" key="1">
    <source>
        <dbReference type="SAM" id="Coils"/>
    </source>
</evidence>
<protein>
    <submittedName>
        <fullName evidence="2">Uncharacterized protein</fullName>
    </submittedName>
</protein>
<dbReference type="EMBL" id="ACDZ02000009">
    <property type="protein sequence ID" value="EER68424.1"/>
    <property type="molecule type" value="Genomic_DNA"/>
</dbReference>
<feature type="coiled-coil region" evidence="1">
    <location>
        <begin position="65"/>
        <end position="92"/>
    </location>
</feature>
<keyword evidence="1" id="KW-0175">Coiled coil</keyword>
<dbReference type="GeneID" id="93288655"/>
<name>C5NWH1_9BACL</name>